<dbReference type="Pfam" id="PF01292">
    <property type="entry name" value="Ni_hydr_CYTB"/>
    <property type="match status" value="1"/>
</dbReference>
<evidence type="ECO:0000256" key="3">
    <source>
        <dbReference type="ARBA" id="ARBA00022692"/>
    </source>
</evidence>
<dbReference type="PATRIC" id="fig|1365257.3.peg.3481"/>
<evidence type="ECO:0000256" key="6">
    <source>
        <dbReference type="SAM" id="Phobius"/>
    </source>
</evidence>
<reference evidence="8 9" key="1">
    <citation type="submission" date="2013-07" db="EMBL/GenBank/DDBJ databases">
        <title>Comparative Genomic and Metabolomic Analysis of Twelve Strains of Pseudoalteromonas luteoviolacea.</title>
        <authorList>
            <person name="Vynne N.G."/>
            <person name="Mansson M."/>
            <person name="Gram L."/>
        </authorList>
    </citation>
    <scope>NUCLEOTIDE SEQUENCE [LARGE SCALE GENOMIC DNA]</scope>
    <source>
        <strain evidence="8 9">S4060-1</strain>
    </source>
</reference>
<dbReference type="PANTHER" id="PTHR30485">
    <property type="entry name" value="NI/FE-HYDROGENASE 1 B-TYPE CYTOCHROME SUBUNIT"/>
    <property type="match status" value="1"/>
</dbReference>
<dbReference type="Proteomes" id="UP000076661">
    <property type="component" value="Unassembled WGS sequence"/>
</dbReference>
<evidence type="ECO:0000259" key="7">
    <source>
        <dbReference type="Pfam" id="PF01292"/>
    </source>
</evidence>
<dbReference type="InterPro" id="IPR011577">
    <property type="entry name" value="Cyt_b561_bac/Ni-Hgenase"/>
</dbReference>
<dbReference type="Gene3D" id="1.20.950.20">
    <property type="entry name" value="Transmembrane di-heme cytochromes, Chain C"/>
    <property type="match status" value="1"/>
</dbReference>
<gene>
    <name evidence="8" type="ORF">N478_23315</name>
</gene>
<feature type="transmembrane region" description="Helical" evidence="6">
    <location>
        <begin position="6"/>
        <end position="24"/>
    </location>
</feature>
<evidence type="ECO:0000256" key="5">
    <source>
        <dbReference type="ARBA" id="ARBA00023136"/>
    </source>
</evidence>
<dbReference type="GO" id="GO:0020037">
    <property type="term" value="F:heme binding"/>
    <property type="evidence" value="ECO:0007669"/>
    <property type="project" value="TreeGrafter"/>
</dbReference>
<keyword evidence="4 6" id="KW-1133">Transmembrane helix</keyword>
<sequence length="204" mass="22361">MKVWDLATRIYHWLQVLLFMLLVLSGFKGTGPHEPLGILLFTLIVWRLLWGVVGSESSRFGSFIKGPKTVIKYFTGRYQQKPGHNPAGGWMAITMIAALFIQCITGITMAGLISPLDNILTTEHLNTVSKIHDAGARLLIAMVAIHVGAIIIYKIKAQPLVKAMFSGIQQQLSNTQSLYFVSMVRAVLVLIVSGALTTSLLLLG</sequence>
<evidence type="ECO:0000256" key="1">
    <source>
        <dbReference type="ARBA" id="ARBA00004651"/>
    </source>
</evidence>
<evidence type="ECO:0000256" key="2">
    <source>
        <dbReference type="ARBA" id="ARBA00022475"/>
    </source>
</evidence>
<keyword evidence="2" id="KW-1003">Cell membrane</keyword>
<organism evidence="8 9">
    <name type="scientific">Pseudoalteromonas luteoviolacea S4060-1</name>
    <dbReference type="NCBI Taxonomy" id="1365257"/>
    <lineage>
        <taxon>Bacteria</taxon>
        <taxon>Pseudomonadati</taxon>
        <taxon>Pseudomonadota</taxon>
        <taxon>Gammaproteobacteria</taxon>
        <taxon>Alteromonadales</taxon>
        <taxon>Pseudoalteromonadaceae</taxon>
        <taxon>Pseudoalteromonas</taxon>
    </lineage>
</organism>
<keyword evidence="3 6" id="KW-0812">Transmembrane</keyword>
<dbReference type="GO" id="GO:0005886">
    <property type="term" value="C:plasma membrane"/>
    <property type="evidence" value="ECO:0007669"/>
    <property type="project" value="UniProtKB-SubCell"/>
</dbReference>
<feature type="transmembrane region" description="Helical" evidence="6">
    <location>
        <begin position="36"/>
        <end position="53"/>
    </location>
</feature>
<evidence type="ECO:0000256" key="4">
    <source>
        <dbReference type="ARBA" id="ARBA00022989"/>
    </source>
</evidence>
<protein>
    <recommendedName>
        <fullName evidence="7">Cytochrome b561 bacterial/Ni-hydrogenase domain-containing protein</fullName>
    </recommendedName>
</protein>
<dbReference type="EMBL" id="AUXX01000031">
    <property type="protein sequence ID" value="KZN63880.1"/>
    <property type="molecule type" value="Genomic_DNA"/>
</dbReference>
<dbReference type="AlphaFoldDB" id="A0A162AZ07"/>
<evidence type="ECO:0000313" key="8">
    <source>
        <dbReference type="EMBL" id="KZN63880.1"/>
    </source>
</evidence>
<dbReference type="PANTHER" id="PTHR30485:SF2">
    <property type="entry name" value="BLL0597 PROTEIN"/>
    <property type="match status" value="1"/>
</dbReference>
<dbReference type="GO" id="GO:0022904">
    <property type="term" value="P:respiratory electron transport chain"/>
    <property type="evidence" value="ECO:0007669"/>
    <property type="project" value="InterPro"/>
</dbReference>
<dbReference type="InterPro" id="IPR016174">
    <property type="entry name" value="Di-haem_cyt_TM"/>
</dbReference>
<proteinExistence type="predicted"/>
<feature type="transmembrane region" description="Helical" evidence="6">
    <location>
        <begin position="90"/>
        <end position="113"/>
    </location>
</feature>
<dbReference type="RefSeq" id="WP_063381920.1">
    <property type="nucleotide sequence ID" value="NZ_AUXX01000031.1"/>
</dbReference>
<comment type="caution">
    <text evidence="8">The sequence shown here is derived from an EMBL/GenBank/DDBJ whole genome shotgun (WGS) entry which is preliminary data.</text>
</comment>
<feature type="transmembrane region" description="Helical" evidence="6">
    <location>
        <begin position="178"/>
        <end position="203"/>
    </location>
</feature>
<dbReference type="GO" id="GO:0009055">
    <property type="term" value="F:electron transfer activity"/>
    <property type="evidence" value="ECO:0007669"/>
    <property type="project" value="InterPro"/>
</dbReference>
<accession>A0A162AZ07</accession>
<feature type="transmembrane region" description="Helical" evidence="6">
    <location>
        <begin position="134"/>
        <end position="155"/>
    </location>
</feature>
<keyword evidence="5 6" id="KW-0472">Membrane</keyword>
<dbReference type="SUPFAM" id="SSF81342">
    <property type="entry name" value="Transmembrane di-heme cytochromes"/>
    <property type="match status" value="1"/>
</dbReference>
<name>A0A162AZ07_9GAMM</name>
<feature type="domain" description="Cytochrome b561 bacterial/Ni-hydrogenase" evidence="7">
    <location>
        <begin position="3"/>
        <end position="167"/>
    </location>
</feature>
<evidence type="ECO:0000313" key="9">
    <source>
        <dbReference type="Proteomes" id="UP000076661"/>
    </source>
</evidence>
<comment type="subcellular location">
    <subcellularLocation>
        <location evidence="1">Cell membrane</location>
        <topology evidence="1">Multi-pass membrane protein</topology>
    </subcellularLocation>
</comment>
<dbReference type="InterPro" id="IPR051542">
    <property type="entry name" value="Hydrogenase_cytochrome"/>
</dbReference>